<name>W0R865_BIBTR</name>
<dbReference type="EMBL" id="CP006956">
    <property type="protein sequence ID" value="AHG87289.1"/>
    <property type="molecule type" value="Genomic_DNA"/>
</dbReference>
<dbReference type="Proteomes" id="UP000019086">
    <property type="component" value="Chromosome"/>
</dbReference>
<reference evidence="1 2" key="1">
    <citation type="submission" date="2013-12" db="EMBL/GenBank/DDBJ databases">
        <title>Annotation of the Bibersteinia trehalosi USDA-ARS-USMARC-190 complete genome.</title>
        <authorList>
            <person name="Harhay G.P."/>
            <person name="McVey S."/>
            <person name="Clawson M.L."/>
            <person name="Bono J."/>
            <person name="Heaton M.P."/>
            <person name="Chitko-Mckown C.G."/>
            <person name="Harhay D.M."/>
            <person name="Smith T.P.L."/>
        </authorList>
    </citation>
    <scope>NUCLEOTIDE SEQUENCE [LARGE SCALE GENOMIC DNA]</scope>
    <source>
        <strain evidence="1 2">USDA-ARS-USMARC-190</strain>
    </source>
</reference>
<gene>
    <name evidence="1" type="ORF">F544_20610</name>
</gene>
<accession>W0R865</accession>
<evidence type="ECO:0000313" key="1">
    <source>
        <dbReference type="EMBL" id="AHG87289.1"/>
    </source>
</evidence>
<dbReference type="PATRIC" id="fig|1263832.3.peg.2050"/>
<evidence type="ECO:0000313" key="2">
    <source>
        <dbReference type="Proteomes" id="UP000019086"/>
    </source>
</evidence>
<dbReference type="HOGENOM" id="CLU_1369867_0_0_6"/>
<dbReference type="AlphaFoldDB" id="W0R865"/>
<sequence length="199" mass="23896">MKSIRVFGENNNGKIDNEEYVNDLIDYIQDYHNDSVQIQREYDLEHCEFFVDFPTMRWKGKQTEKCIWIRDISNSSKLREIGINPRAFCNQPMPEQNFRSLCNVIIRNLKYEIRKREADKNGKSVNEVNLWHKFPTTKQIIDEFISIHNLEDKLEQVISSNGLGNNVPYLLDDYKYLENEFLNFYCQKHGIRYELKDRK</sequence>
<dbReference type="KEGG" id="btra:F544_20610"/>
<protein>
    <submittedName>
        <fullName evidence="1">Uncharacterized protein</fullName>
    </submittedName>
</protein>
<proteinExistence type="predicted"/>
<organism evidence="1 2">
    <name type="scientific">Bibersteinia trehalosi USDA-ARS-USMARC-190</name>
    <dbReference type="NCBI Taxonomy" id="1263832"/>
    <lineage>
        <taxon>Bacteria</taxon>
        <taxon>Pseudomonadati</taxon>
        <taxon>Pseudomonadota</taxon>
        <taxon>Gammaproteobacteria</taxon>
        <taxon>Pasteurellales</taxon>
        <taxon>Pasteurellaceae</taxon>
        <taxon>Bibersteinia</taxon>
    </lineage>
</organism>